<keyword evidence="1" id="KW-0378">Hydrolase</keyword>
<sequence>MSFSPENPPAQVAAVDLGSNSFHMIVAEVRANELVMVDRLREMVRLGAGLTPQRSLTPEVQQRALACVERFGQRLRAMPSGCVRAVGTNTLREARNAGAFLAAAERALGHPIEIISGIEEARLIYQGVAQSLAPDGKRRLVMDIGGGSTEYIIGIDKTPLQKESLRMGCVSMSLEHFPDGKVTAKRFKKAVIAAQRELEPFEHLFRKGAWDEAVGASGTLRAVHKLLVGRAWSKGGIGMGELNTLVDAMLAAGKVDKAQFADVDPDRYLSLPGGLAILHATFKSLDIAHMRVSDGALREGLLYDLLGRIHHDDIRGRTVLALAKRYHIDLDHAGRVQKTLGRFLEQLPFAGAIDRETAAQWLEWAATLYEIGLDIAHSGYHKHGAYVLENADLPGFSRQDQMLLATLVRLHRRKFQPKLIKDLNPPWNEAAQPLALLLRLAIVLHRSRHATELPDIRIALGAARIDLRFPPGWLDEHPLTVADLEQEAAYLGAAEIELTFL</sequence>
<keyword evidence="5" id="KW-1185">Reference proteome</keyword>
<dbReference type="InterPro" id="IPR003695">
    <property type="entry name" value="Ppx_GppA_N"/>
</dbReference>
<feature type="domain" description="Ppx/GppA phosphatase N-terminal" evidence="2">
    <location>
        <begin position="25"/>
        <end position="307"/>
    </location>
</feature>
<dbReference type="SUPFAM" id="SSF109604">
    <property type="entry name" value="HD-domain/PDEase-like"/>
    <property type="match status" value="1"/>
</dbReference>
<dbReference type="AlphaFoldDB" id="A0A1Y6D7K0"/>
<dbReference type="EMBL" id="FXAM01000001">
    <property type="protein sequence ID" value="SMF96274.1"/>
    <property type="molecule type" value="Genomic_DNA"/>
</dbReference>
<gene>
    <name evidence="4" type="ORF">SAMN02949497_3666</name>
</gene>
<dbReference type="RefSeq" id="WP_254899405.1">
    <property type="nucleotide sequence ID" value="NZ_FXAM01000001.1"/>
</dbReference>
<dbReference type="Pfam" id="PF02541">
    <property type="entry name" value="Ppx-GppA"/>
    <property type="match status" value="1"/>
</dbReference>
<dbReference type="InterPro" id="IPR030673">
    <property type="entry name" value="PyroPPase_GppA_Ppx"/>
</dbReference>
<dbReference type="Pfam" id="PF21447">
    <property type="entry name" value="Ppx-GppA_III"/>
    <property type="match status" value="1"/>
</dbReference>
<dbReference type="PIRSF" id="PIRSF001267">
    <property type="entry name" value="Pyrophosphatase_GppA_Ppx"/>
    <property type="match status" value="1"/>
</dbReference>
<dbReference type="Proteomes" id="UP000192923">
    <property type="component" value="Unassembled WGS sequence"/>
</dbReference>
<dbReference type="PANTHER" id="PTHR30005">
    <property type="entry name" value="EXOPOLYPHOSPHATASE"/>
    <property type="match status" value="1"/>
</dbReference>
<dbReference type="InterPro" id="IPR048950">
    <property type="entry name" value="Ppx_GppA_C"/>
</dbReference>
<dbReference type="InterPro" id="IPR050273">
    <property type="entry name" value="GppA/Ppx_hydrolase"/>
</dbReference>
<dbReference type="GO" id="GO:0004309">
    <property type="term" value="F:exopolyphosphatase activity"/>
    <property type="evidence" value="ECO:0007669"/>
    <property type="project" value="TreeGrafter"/>
</dbReference>
<organism evidence="4 5">
    <name type="scientific">Methylomagnum ishizawai</name>
    <dbReference type="NCBI Taxonomy" id="1760988"/>
    <lineage>
        <taxon>Bacteria</taxon>
        <taxon>Pseudomonadati</taxon>
        <taxon>Pseudomonadota</taxon>
        <taxon>Gammaproteobacteria</taxon>
        <taxon>Methylococcales</taxon>
        <taxon>Methylococcaceae</taxon>
        <taxon>Methylomagnum</taxon>
    </lineage>
</organism>
<dbReference type="Gene3D" id="3.30.420.150">
    <property type="entry name" value="Exopolyphosphatase. Domain 2"/>
    <property type="match status" value="1"/>
</dbReference>
<dbReference type="CDD" id="cd24053">
    <property type="entry name" value="ASKHA_NBD_EcPPX-GppA-like"/>
    <property type="match status" value="1"/>
</dbReference>
<evidence type="ECO:0000256" key="1">
    <source>
        <dbReference type="ARBA" id="ARBA00022801"/>
    </source>
</evidence>
<name>A0A1Y6D7K0_9GAMM</name>
<reference evidence="4 5" key="1">
    <citation type="submission" date="2016-12" db="EMBL/GenBank/DDBJ databases">
        <authorList>
            <person name="Song W.-J."/>
            <person name="Kurnit D.M."/>
        </authorList>
    </citation>
    <scope>NUCLEOTIDE SEQUENCE [LARGE SCALE GENOMIC DNA]</scope>
    <source>
        <strain evidence="4 5">175</strain>
    </source>
</reference>
<dbReference type="SUPFAM" id="SSF53067">
    <property type="entry name" value="Actin-like ATPase domain"/>
    <property type="match status" value="2"/>
</dbReference>
<evidence type="ECO:0000313" key="5">
    <source>
        <dbReference type="Proteomes" id="UP000192923"/>
    </source>
</evidence>
<dbReference type="FunFam" id="3.30.420.40:FF:000023">
    <property type="entry name" value="Guanosine-5'-triphosphate,3'-diphosphate pyrophosphatase"/>
    <property type="match status" value="1"/>
</dbReference>
<proteinExistence type="predicted"/>
<evidence type="ECO:0000259" key="2">
    <source>
        <dbReference type="Pfam" id="PF02541"/>
    </source>
</evidence>
<protein>
    <submittedName>
        <fullName evidence="4">Exopolyphosphatase / guanosine-5'-triphosphate,3'-diphosphate pyrophosphatase</fullName>
    </submittedName>
</protein>
<feature type="domain" description="Ppx/GppA phosphatase C-terminal" evidence="3">
    <location>
        <begin position="314"/>
        <end position="487"/>
    </location>
</feature>
<dbReference type="STRING" id="1760988.SAMN02949497_3666"/>
<dbReference type="InterPro" id="IPR043129">
    <property type="entry name" value="ATPase_NBD"/>
</dbReference>
<dbReference type="Gene3D" id="1.10.3210.10">
    <property type="entry name" value="Hypothetical protein af1432"/>
    <property type="match status" value="1"/>
</dbReference>
<dbReference type="GO" id="GO:0006798">
    <property type="term" value="P:polyphosphate catabolic process"/>
    <property type="evidence" value="ECO:0007669"/>
    <property type="project" value="TreeGrafter"/>
</dbReference>
<evidence type="ECO:0000259" key="3">
    <source>
        <dbReference type="Pfam" id="PF21447"/>
    </source>
</evidence>
<evidence type="ECO:0000313" key="4">
    <source>
        <dbReference type="EMBL" id="SMF96274.1"/>
    </source>
</evidence>
<dbReference type="Gene3D" id="3.30.420.40">
    <property type="match status" value="1"/>
</dbReference>
<dbReference type="PANTHER" id="PTHR30005:SF14">
    <property type="entry name" value="EXOPOLYPHOSPHATASE"/>
    <property type="match status" value="1"/>
</dbReference>
<accession>A0A1Y6D7K0</accession>